<sequence length="890" mass="89448">MRTLTHFHSTPLTRLLAALLLALWLGAPAHATTPPPTTGRPLAEALNPDGTLRPGANGSFDARQFRMGTAPDGRPVFRPAGTTGAGDERWADGFGHPTGTDTDVRVVVRAGNDIYIGGNFSVVGSAAASRVARWNGSSWANLSSGVTGANSVVFALAVAPNGDLYAGGHFTQAGGVLANNVAKWNGTTWSALGTSTSNGVSADVKALTVASNGDVYVGGYFSHTGGSLQTGVSASNIAKWNGTAWSALGTGINQGVSSTVNALATAANGDLYVGGFFTFAGATSASGIAKWNGTTWSALGTSATSPVDQVYALAIAGNGDVYVGAQASSASGLALSSVFKWDGASWSSLAMGGGATFALSIAANGDLYVGGQFNQAGMVTAYNVAKWNGTAWSALGSRIITSYCFGLAVAANGDLYTGGAFNQIGGFPFTNVMRWNGTAWNGLGAGNGVSSPVYAVAVATNGNVYIGGSFKQVGGVLANYVARWDGVAWSSLGTGSANGVGSANGNISSVYSLAIASNGDVYVGGSFAEAGGITANNVAKWNGTVWSSMNTGTTTGLNGDVHAVAVASNGDVYAGGDFNFRLGSTVIRGVAHWAGTAWGAVGTGTVGSSMDGSVQALAIAGNGDVYIGGNFTQVGGITANRIAKWNGTAWNSLGTGPANGITNYAASVYAIALASNGDVYVGGGFTQAGGISANLIAKWNGTVWSALGGGFAGNVGFVNNYVATLAIAANGDLYAGGIFNLSGTTAVNYVGRWNGTDWSNLGTSTNLNVLAMSFGPTGKLCMGGAFSTTGDGSRVMANFGIYDPAAPLATAAAKAIPVAQLFPNPAHGTATLRLPAGAPRQPLTLSDALGRVVRRYPAPATAEAELDLRGLPAGTYVVRCGELTQRLVVE</sequence>
<dbReference type="RefSeq" id="WP_208174994.1">
    <property type="nucleotide sequence ID" value="NZ_JAGETZ010000004.1"/>
</dbReference>
<proteinExistence type="predicted"/>
<name>A0ABS3QDN3_9BACT</name>
<dbReference type="PANTHER" id="PTHR31778:SF2">
    <property type="entry name" value="BUD SITE SELECTION PROTEIN RAX2"/>
    <property type="match status" value="1"/>
</dbReference>
<evidence type="ECO:0000313" key="3">
    <source>
        <dbReference type="EMBL" id="MBO2009356.1"/>
    </source>
</evidence>
<dbReference type="InterPro" id="IPR026444">
    <property type="entry name" value="Secre_tail"/>
</dbReference>
<reference evidence="3 4" key="1">
    <citation type="submission" date="2021-03" db="EMBL/GenBank/DDBJ databases">
        <authorList>
            <person name="Kim M.K."/>
        </authorList>
    </citation>
    <scope>NUCLEOTIDE SEQUENCE [LARGE SCALE GENOMIC DNA]</scope>
    <source>
        <strain evidence="3 4">BT442</strain>
    </source>
</reference>
<comment type="caution">
    <text evidence="3">The sequence shown here is derived from an EMBL/GenBank/DDBJ whole genome shotgun (WGS) entry which is preliminary data.</text>
</comment>
<evidence type="ECO:0000256" key="1">
    <source>
        <dbReference type="SAM" id="MobiDB-lite"/>
    </source>
</evidence>
<feature type="chain" id="PRO_5045717227" evidence="2">
    <location>
        <begin position="32"/>
        <end position="890"/>
    </location>
</feature>
<gene>
    <name evidence="3" type="ORF">J4E00_09865</name>
</gene>
<dbReference type="SUPFAM" id="SSF63829">
    <property type="entry name" value="Calcium-dependent phosphotriesterase"/>
    <property type="match status" value="2"/>
</dbReference>
<evidence type="ECO:0000256" key="2">
    <source>
        <dbReference type="SAM" id="SignalP"/>
    </source>
</evidence>
<dbReference type="NCBIfam" id="TIGR04183">
    <property type="entry name" value="Por_Secre_tail"/>
    <property type="match status" value="1"/>
</dbReference>
<accession>A0ABS3QDN3</accession>
<feature type="signal peptide" evidence="2">
    <location>
        <begin position="1"/>
        <end position="31"/>
    </location>
</feature>
<keyword evidence="2" id="KW-0732">Signal</keyword>
<protein>
    <submittedName>
        <fullName evidence="3">T9SS type A sorting domain-containing protein</fullName>
    </submittedName>
</protein>
<organism evidence="3 4">
    <name type="scientific">Hymenobacter negativus</name>
    <dbReference type="NCBI Taxonomy" id="2795026"/>
    <lineage>
        <taxon>Bacteria</taxon>
        <taxon>Pseudomonadati</taxon>
        <taxon>Bacteroidota</taxon>
        <taxon>Cytophagia</taxon>
        <taxon>Cytophagales</taxon>
        <taxon>Hymenobacteraceae</taxon>
        <taxon>Hymenobacter</taxon>
    </lineage>
</organism>
<dbReference type="Proteomes" id="UP000664369">
    <property type="component" value="Unassembled WGS sequence"/>
</dbReference>
<keyword evidence="4" id="KW-1185">Reference proteome</keyword>
<dbReference type="EMBL" id="JAGETZ010000004">
    <property type="protein sequence ID" value="MBO2009356.1"/>
    <property type="molecule type" value="Genomic_DNA"/>
</dbReference>
<dbReference type="PANTHER" id="PTHR31778">
    <property type="entry name" value="BUD SITE SELECTION PROTEIN RAX2"/>
    <property type="match status" value="1"/>
</dbReference>
<evidence type="ECO:0000313" key="4">
    <source>
        <dbReference type="Proteomes" id="UP000664369"/>
    </source>
</evidence>
<feature type="region of interest" description="Disordered" evidence="1">
    <location>
        <begin position="31"/>
        <end position="97"/>
    </location>
</feature>